<dbReference type="InterPro" id="IPR036661">
    <property type="entry name" value="Luciferase-like_sf"/>
</dbReference>
<keyword evidence="2 4" id="KW-0503">Monooxygenase</keyword>
<evidence type="ECO:0000256" key="2">
    <source>
        <dbReference type="ARBA" id="ARBA00023033"/>
    </source>
</evidence>
<evidence type="ECO:0000313" key="4">
    <source>
        <dbReference type="EMBL" id="AKK02015.1"/>
    </source>
</evidence>
<reference evidence="4 5" key="1">
    <citation type="submission" date="2015-05" db="EMBL/GenBank/DDBJ databases">
        <title>Complete genome sequence of Corynebacterium epidermidicanis DSM 45586, isolated from the skin of a dog suffering from pruritus.</title>
        <authorList>
            <person name="Ruckert C."/>
            <person name="Albersmeier A."/>
            <person name="Winkler A."/>
            <person name="Tauch A."/>
        </authorList>
    </citation>
    <scope>NUCLEOTIDE SEQUENCE [LARGE SCALE GENOMIC DNA]</scope>
    <source>
        <strain evidence="4 5">DSM 45586</strain>
    </source>
</reference>
<proteinExistence type="predicted"/>
<name>A0A0G3GN77_9CORY</name>
<evidence type="ECO:0000313" key="5">
    <source>
        <dbReference type="Proteomes" id="UP000035368"/>
    </source>
</evidence>
<evidence type="ECO:0000256" key="1">
    <source>
        <dbReference type="ARBA" id="ARBA00023002"/>
    </source>
</evidence>
<gene>
    <name evidence="4" type="ORF">CEPID_00605</name>
</gene>
<dbReference type="GO" id="GO:0016705">
    <property type="term" value="F:oxidoreductase activity, acting on paired donors, with incorporation or reduction of molecular oxygen"/>
    <property type="evidence" value="ECO:0007669"/>
    <property type="project" value="InterPro"/>
</dbReference>
<organism evidence="4 5">
    <name type="scientific">Corynebacterium epidermidicanis</name>
    <dbReference type="NCBI Taxonomy" id="1050174"/>
    <lineage>
        <taxon>Bacteria</taxon>
        <taxon>Bacillati</taxon>
        <taxon>Actinomycetota</taxon>
        <taxon>Actinomycetes</taxon>
        <taxon>Mycobacteriales</taxon>
        <taxon>Corynebacteriaceae</taxon>
        <taxon>Corynebacterium</taxon>
    </lineage>
</organism>
<dbReference type="PANTHER" id="PTHR30137:SF8">
    <property type="entry name" value="BLR5498 PROTEIN"/>
    <property type="match status" value="1"/>
</dbReference>
<dbReference type="KEGG" id="cei:CEPID_00605"/>
<dbReference type="InterPro" id="IPR011251">
    <property type="entry name" value="Luciferase-like_dom"/>
</dbReference>
<dbReference type="EMBL" id="CP011541">
    <property type="protein sequence ID" value="AKK02015.1"/>
    <property type="molecule type" value="Genomic_DNA"/>
</dbReference>
<sequence>MGDCVRSPHPQGPVPTAHAAETIAPEVIAMPFSKAKAADAELGLDTFGDVSVGPDGELLHHAEVIRNVIEQGILADEVGVTVFGIGEHHRADYAISNPAVVLAAIASRTKNIKLTSSVTVLSADDPVRVWEKYATLNAISHGRAEVIVGKGSFSDTFPLFGLNLEDYDRLFSEKIDLWSLLLKESPITWSGTSRAPITETSVFPRTENGLRSWMAASGNPNSVMRAARYGIPLMLAAIAGDPKQFKSFVDLYHTANARFGHGHLPMGVHAPGFVARTDDEAHDIFMKHWIDASRAHAHNLIGRPVDVESINEERYFTEVREGSLFVGSPDTVATKIASLIEHLGLNRFVLKYTEGAVPHDALMDCIRLYGTEVMPRVRAILQETPE</sequence>
<keyword evidence="5" id="KW-1185">Reference proteome</keyword>
<dbReference type="AlphaFoldDB" id="A0A0G3GN77"/>
<evidence type="ECO:0000259" key="3">
    <source>
        <dbReference type="Pfam" id="PF00296"/>
    </source>
</evidence>
<dbReference type="GO" id="GO:0004497">
    <property type="term" value="F:monooxygenase activity"/>
    <property type="evidence" value="ECO:0007669"/>
    <property type="project" value="UniProtKB-KW"/>
</dbReference>
<dbReference type="SUPFAM" id="SSF51679">
    <property type="entry name" value="Bacterial luciferase-like"/>
    <property type="match status" value="1"/>
</dbReference>
<keyword evidence="1" id="KW-0560">Oxidoreductase</keyword>
<dbReference type="Pfam" id="PF00296">
    <property type="entry name" value="Bac_luciferase"/>
    <property type="match status" value="1"/>
</dbReference>
<dbReference type="STRING" id="1050174.CEPID_00605"/>
<dbReference type="PATRIC" id="fig|1050174.4.peg.128"/>
<dbReference type="GO" id="GO:0005829">
    <property type="term" value="C:cytosol"/>
    <property type="evidence" value="ECO:0007669"/>
    <property type="project" value="TreeGrafter"/>
</dbReference>
<dbReference type="Gene3D" id="3.20.20.30">
    <property type="entry name" value="Luciferase-like domain"/>
    <property type="match status" value="1"/>
</dbReference>
<dbReference type="PANTHER" id="PTHR30137">
    <property type="entry name" value="LUCIFERASE-LIKE MONOOXYGENASE"/>
    <property type="match status" value="1"/>
</dbReference>
<protein>
    <submittedName>
        <fullName evidence="4">Putative luciferase-like monooxygenase</fullName>
    </submittedName>
</protein>
<feature type="domain" description="Luciferase-like" evidence="3">
    <location>
        <begin position="59"/>
        <end position="344"/>
    </location>
</feature>
<dbReference type="Proteomes" id="UP000035368">
    <property type="component" value="Chromosome"/>
</dbReference>
<dbReference type="InterPro" id="IPR050766">
    <property type="entry name" value="Bact_Lucif_Oxidored"/>
</dbReference>
<accession>A0A0G3GN77</accession>